<feature type="compositionally biased region" description="Basic and acidic residues" evidence="1">
    <location>
        <begin position="85"/>
        <end position="97"/>
    </location>
</feature>
<name>A0ABS8ULT5_DATST</name>
<feature type="region of interest" description="Disordered" evidence="1">
    <location>
        <begin position="75"/>
        <end position="100"/>
    </location>
</feature>
<evidence type="ECO:0000313" key="2">
    <source>
        <dbReference type="EMBL" id="MCD9559410.1"/>
    </source>
</evidence>
<reference evidence="2 3" key="1">
    <citation type="journal article" date="2021" name="BMC Genomics">
        <title>Datura genome reveals duplications of psychoactive alkaloid biosynthetic genes and high mutation rate following tissue culture.</title>
        <authorList>
            <person name="Rajewski A."/>
            <person name="Carter-House D."/>
            <person name="Stajich J."/>
            <person name="Litt A."/>
        </authorList>
    </citation>
    <scope>NUCLEOTIDE SEQUENCE [LARGE SCALE GENOMIC DNA]</scope>
    <source>
        <strain evidence="2">AR-01</strain>
    </source>
</reference>
<evidence type="ECO:0000256" key="1">
    <source>
        <dbReference type="SAM" id="MobiDB-lite"/>
    </source>
</evidence>
<proteinExistence type="predicted"/>
<protein>
    <submittedName>
        <fullName evidence="2">Uncharacterized protein</fullName>
    </submittedName>
</protein>
<organism evidence="2 3">
    <name type="scientific">Datura stramonium</name>
    <name type="common">Jimsonweed</name>
    <name type="synonym">Common thornapple</name>
    <dbReference type="NCBI Taxonomy" id="4076"/>
    <lineage>
        <taxon>Eukaryota</taxon>
        <taxon>Viridiplantae</taxon>
        <taxon>Streptophyta</taxon>
        <taxon>Embryophyta</taxon>
        <taxon>Tracheophyta</taxon>
        <taxon>Spermatophyta</taxon>
        <taxon>Magnoliopsida</taxon>
        <taxon>eudicotyledons</taxon>
        <taxon>Gunneridae</taxon>
        <taxon>Pentapetalae</taxon>
        <taxon>asterids</taxon>
        <taxon>lamiids</taxon>
        <taxon>Solanales</taxon>
        <taxon>Solanaceae</taxon>
        <taxon>Solanoideae</taxon>
        <taxon>Datureae</taxon>
        <taxon>Datura</taxon>
    </lineage>
</organism>
<dbReference type="Proteomes" id="UP000823775">
    <property type="component" value="Unassembled WGS sequence"/>
</dbReference>
<gene>
    <name evidence="2" type="ORF">HAX54_017339</name>
</gene>
<comment type="caution">
    <text evidence="2">The sequence shown here is derived from an EMBL/GenBank/DDBJ whole genome shotgun (WGS) entry which is preliminary data.</text>
</comment>
<keyword evidence="3" id="KW-1185">Reference proteome</keyword>
<evidence type="ECO:0000313" key="3">
    <source>
        <dbReference type="Proteomes" id="UP000823775"/>
    </source>
</evidence>
<dbReference type="EMBL" id="JACEIK010002147">
    <property type="protein sequence ID" value="MCD9559410.1"/>
    <property type="molecule type" value="Genomic_DNA"/>
</dbReference>
<sequence length="122" mass="13783">MMEIQHHSSAKINLKKCLFSKALRPTMRSMASLKIKEGIIMLQFRSFEPIEVSTMKKISKASKCVGENSRAQQCSMEALQQPKHSRTDKSKANDPSKCHRTTSNLACGLWLGSLWPKEMEEG</sequence>
<accession>A0ABS8ULT5</accession>